<dbReference type="HOGENOM" id="CLU_1651843_0_0_1"/>
<dbReference type="AlphaFoldDB" id="M7SUL2"/>
<proteinExistence type="predicted"/>
<accession>M7SUL2</accession>
<organism evidence="1 2">
    <name type="scientific">Eutypa lata (strain UCR-EL1)</name>
    <name type="common">Grapevine dieback disease fungus</name>
    <name type="synonym">Eutypa armeniacae</name>
    <dbReference type="NCBI Taxonomy" id="1287681"/>
    <lineage>
        <taxon>Eukaryota</taxon>
        <taxon>Fungi</taxon>
        <taxon>Dikarya</taxon>
        <taxon>Ascomycota</taxon>
        <taxon>Pezizomycotina</taxon>
        <taxon>Sordariomycetes</taxon>
        <taxon>Xylariomycetidae</taxon>
        <taxon>Xylariales</taxon>
        <taxon>Diatrypaceae</taxon>
        <taxon>Eutypa</taxon>
    </lineage>
</organism>
<evidence type="ECO:0000313" key="1">
    <source>
        <dbReference type="EMBL" id="EMR70244.1"/>
    </source>
</evidence>
<sequence length="165" mass="18459">MAPHAEFPPPKVLALASALRSDGKSATFCFDTNENPIFVGQCLIYAVKFPDDDETWAIRIPLHEDGTLPPSAITSMVETEMDVLTELSKTGFRWSPRLIGGDSSFDNPIEHPYLVLSWVRGNPLQWTPAIPAEPEQRHKILCQLTDIQLDLAQCTQRSRSNYPIP</sequence>
<gene>
    <name evidence="1" type="ORF">UCREL1_2714</name>
</gene>
<dbReference type="eggNOG" id="ENOG502SPUD">
    <property type="taxonomic scope" value="Eukaryota"/>
</dbReference>
<evidence type="ECO:0000313" key="2">
    <source>
        <dbReference type="Proteomes" id="UP000012174"/>
    </source>
</evidence>
<name>M7SUL2_EUTLA</name>
<dbReference type="EMBL" id="KB705903">
    <property type="protein sequence ID" value="EMR70244.1"/>
    <property type="molecule type" value="Genomic_DNA"/>
</dbReference>
<dbReference type="KEGG" id="ela:UCREL1_2714"/>
<keyword evidence="2" id="KW-1185">Reference proteome</keyword>
<reference evidence="2" key="1">
    <citation type="journal article" date="2013" name="Genome Announc.">
        <title>Draft genome sequence of the grapevine dieback fungus Eutypa lata UCR-EL1.</title>
        <authorList>
            <person name="Blanco-Ulate B."/>
            <person name="Rolshausen P.E."/>
            <person name="Cantu D."/>
        </authorList>
    </citation>
    <scope>NUCLEOTIDE SEQUENCE [LARGE SCALE GENOMIC DNA]</scope>
    <source>
        <strain evidence="2">UCR-EL1</strain>
    </source>
</reference>
<dbReference type="OrthoDB" id="5327538at2759"/>
<dbReference type="Proteomes" id="UP000012174">
    <property type="component" value="Unassembled WGS sequence"/>
</dbReference>
<protein>
    <submittedName>
        <fullName evidence="1">Uncharacterized protein</fullName>
    </submittedName>
</protein>